<evidence type="ECO:0000313" key="1">
    <source>
        <dbReference type="EMBL" id="TCI04751.1"/>
    </source>
</evidence>
<reference evidence="1 2" key="1">
    <citation type="submission" date="2019-02" db="EMBL/GenBank/DDBJ databases">
        <title>Corallincola luteus sp. nov., a marine bacterium isolated from surface sediment of Bohai Sea in China.</title>
        <authorList>
            <person name="Ren Q."/>
        </authorList>
    </citation>
    <scope>NUCLEOTIDE SEQUENCE [LARGE SCALE GENOMIC DNA]</scope>
    <source>
        <strain evidence="1 2">DASS28</strain>
    </source>
</reference>
<evidence type="ECO:0008006" key="3">
    <source>
        <dbReference type="Google" id="ProtNLM"/>
    </source>
</evidence>
<proteinExistence type="predicted"/>
<organism evidence="1 2">
    <name type="scientific">Corallincola luteus</name>
    <dbReference type="NCBI Taxonomy" id="1775177"/>
    <lineage>
        <taxon>Bacteria</taxon>
        <taxon>Pseudomonadati</taxon>
        <taxon>Pseudomonadota</taxon>
        <taxon>Gammaproteobacteria</taxon>
        <taxon>Alteromonadales</taxon>
        <taxon>Psychromonadaceae</taxon>
        <taxon>Corallincola</taxon>
    </lineage>
</organism>
<dbReference type="EMBL" id="SJXE01000001">
    <property type="protein sequence ID" value="TCI04751.1"/>
    <property type="molecule type" value="Genomic_DNA"/>
</dbReference>
<comment type="caution">
    <text evidence="1">The sequence shown here is derived from an EMBL/GenBank/DDBJ whole genome shotgun (WGS) entry which is preliminary data.</text>
</comment>
<sequence length="105" mass="11484">MKRIIAIGLSILFLQACESTTQVGDYYAYDNPDAWITDSKGCKINRFYVMKAVDAEWSGECVDGYAIGLGAITWVEHDGVTGFYQSCLQPDHPEAYCSMGGGIGQ</sequence>
<name>A0ABY2ANH5_9GAMM</name>
<gene>
    <name evidence="1" type="ORF">EZV61_01910</name>
</gene>
<evidence type="ECO:0000313" key="2">
    <source>
        <dbReference type="Proteomes" id="UP000292554"/>
    </source>
</evidence>
<keyword evidence="2" id="KW-1185">Reference proteome</keyword>
<accession>A0ABY2ANH5</accession>
<dbReference type="PROSITE" id="PS51257">
    <property type="entry name" value="PROKAR_LIPOPROTEIN"/>
    <property type="match status" value="1"/>
</dbReference>
<dbReference type="Proteomes" id="UP000292554">
    <property type="component" value="Unassembled WGS sequence"/>
</dbReference>
<protein>
    <recommendedName>
        <fullName evidence="3">Lipoprotein</fullName>
    </recommendedName>
</protein>